<evidence type="ECO:0000313" key="3">
    <source>
        <dbReference type="EMBL" id="KAK6747209.1"/>
    </source>
</evidence>
<comment type="caution">
    <text evidence="3">The sequence shown here is derived from an EMBL/GenBank/DDBJ whole genome shotgun (WGS) entry which is preliminary data.</text>
</comment>
<dbReference type="SMART" id="SM00034">
    <property type="entry name" value="CLECT"/>
    <property type="match status" value="2"/>
</dbReference>
<dbReference type="InterPro" id="IPR016186">
    <property type="entry name" value="C-type_lectin-like/link_sf"/>
</dbReference>
<dbReference type="InterPro" id="IPR001304">
    <property type="entry name" value="C-type_lectin-like"/>
</dbReference>
<sequence length="320" mass="35982">MVGMRCQLLLCWLPLALATCPFGYVYQQDFKRCYKFVTTPQAFYMAEENCQETNAHLISIHSMAEDSWILQYATQLGIKGNLYTGLNRLIKTQWSWTDGTPLDYTKWAPGEPDANAQCAVESSSDGTWITASCSAAYPYVCFQNSTDPPVSTCPPAPTAPTCPPPPPVPAHCNSQWTYFSKTDSCYKVFHDAAFDQAETVCTSTGGHLTSIHSDEENAFVLSLTHMGIEYRNEKQLTWIGLRKPNYPDNATWAWTDGSKVDYFNWAPGKPEDITGLQDCAQMYTDSLDKNPVRDTDFKRWNDVQCSLTMRAYVCKEAALH</sequence>
<dbReference type="Gene3D" id="3.10.100.10">
    <property type="entry name" value="Mannose-Binding Protein A, subunit A"/>
    <property type="match status" value="2"/>
</dbReference>
<dbReference type="CDD" id="cd00037">
    <property type="entry name" value="CLECT"/>
    <property type="match status" value="2"/>
</dbReference>
<proteinExistence type="predicted"/>
<keyword evidence="1" id="KW-0732">Signal</keyword>
<dbReference type="PROSITE" id="PS50041">
    <property type="entry name" value="C_TYPE_LECTIN_2"/>
    <property type="match status" value="2"/>
</dbReference>
<dbReference type="EMBL" id="JAVFWL010000004">
    <property type="protein sequence ID" value="KAK6747209.1"/>
    <property type="molecule type" value="Genomic_DNA"/>
</dbReference>
<name>A0ABR1D9Q0_NECAM</name>
<dbReference type="SUPFAM" id="SSF56436">
    <property type="entry name" value="C-type lectin-like"/>
    <property type="match status" value="2"/>
</dbReference>
<gene>
    <name evidence="3" type="primary">Necator_chrIV.g13725</name>
    <name evidence="3" type="ORF">RB195_000433</name>
</gene>
<dbReference type="InterPro" id="IPR050111">
    <property type="entry name" value="C-type_lectin/snaclec_domain"/>
</dbReference>
<feature type="chain" id="PRO_5046065975" description="C-type lectin domain-containing protein" evidence="1">
    <location>
        <begin position="19"/>
        <end position="320"/>
    </location>
</feature>
<feature type="domain" description="C-type lectin" evidence="2">
    <location>
        <begin position="181"/>
        <end position="306"/>
    </location>
</feature>
<keyword evidence="4" id="KW-1185">Reference proteome</keyword>
<protein>
    <recommendedName>
        <fullName evidence="2">C-type lectin domain-containing protein</fullName>
    </recommendedName>
</protein>
<evidence type="ECO:0000313" key="4">
    <source>
        <dbReference type="Proteomes" id="UP001303046"/>
    </source>
</evidence>
<feature type="signal peptide" evidence="1">
    <location>
        <begin position="1"/>
        <end position="18"/>
    </location>
</feature>
<organism evidence="3 4">
    <name type="scientific">Necator americanus</name>
    <name type="common">Human hookworm</name>
    <dbReference type="NCBI Taxonomy" id="51031"/>
    <lineage>
        <taxon>Eukaryota</taxon>
        <taxon>Metazoa</taxon>
        <taxon>Ecdysozoa</taxon>
        <taxon>Nematoda</taxon>
        <taxon>Chromadorea</taxon>
        <taxon>Rhabditida</taxon>
        <taxon>Rhabditina</taxon>
        <taxon>Rhabditomorpha</taxon>
        <taxon>Strongyloidea</taxon>
        <taxon>Ancylostomatidae</taxon>
        <taxon>Bunostominae</taxon>
        <taxon>Necator</taxon>
    </lineage>
</organism>
<evidence type="ECO:0000256" key="1">
    <source>
        <dbReference type="SAM" id="SignalP"/>
    </source>
</evidence>
<dbReference type="Pfam" id="PF00059">
    <property type="entry name" value="Lectin_C"/>
    <property type="match status" value="2"/>
</dbReference>
<reference evidence="3 4" key="1">
    <citation type="submission" date="2023-08" db="EMBL/GenBank/DDBJ databases">
        <title>A Necator americanus chromosomal reference genome.</title>
        <authorList>
            <person name="Ilik V."/>
            <person name="Petrzelkova K.J."/>
            <person name="Pardy F."/>
            <person name="Fuh T."/>
            <person name="Niatou-Singa F.S."/>
            <person name="Gouil Q."/>
            <person name="Baker L."/>
            <person name="Ritchie M.E."/>
            <person name="Jex A.R."/>
            <person name="Gazzola D."/>
            <person name="Li H."/>
            <person name="Toshio Fujiwara R."/>
            <person name="Zhan B."/>
            <person name="Aroian R.V."/>
            <person name="Pafco B."/>
            <person name="Schwarz E.M."/>
        </authorList>
    </citation>
    <scope>NUCLEOTIDE SEQUENCE [LARGE SCALE GENOMIC DNA]</scope>
    <source>
        <strain evidence="3 4">Aroian</strain>
        <tissue evidence="3">Whole animal</tissue>
    </source>
</reference>
<evidence type="ECO:0000259" key="2">
    <source>
        <dbReference type="PROSITE" id="PS50041"/>
    </source>
</evidence>
<dbReference type="PANTHER" id="PTHR22803">
    <property type="entry name" value="MANNOSE, PHOSPHOLIPASE, LECTIN RECEPTOR RELATED"/>
    <property type="match status" value="1"/>
</dbReference>
<accession>A0ABR1D9Q0</accession>
<dbReference type="Proteomes" id="UP001303046">
    <property type="component" value="Unassembled WGS sequence"/>
</dbReference>
<dbReference type="InterPro" id="IPR016187">
    <property type="entry name" value="CTDL_fold"/>
</dbReference>
<feature type="domain" description="C-type lectin" evidence="2">
    <location>
        <begin position="32"/>
        <end position="142"/>
    </location>
</feature>